<feature type="transmembrane region" description="Helical" evidence="1">
    <location>
        <begin position="49"/>
        <end position="71"/>
    </location>
</feature>
<reference evidence="2 3" key="1">
    <citation type="journal article" date="2018" name="Elife">
        <title>Firefly genomes illuminate parallel origins of bioluminescence in beetles.</title>
        <authorList>
            <person name="Fallon T.R."/>
            <person name="Lower S.E."/>
            <person name="Chang C.H."/>
            <person name="Bessho-Uehara M."/>
            <person name="Martin G.J."/>
            <person name="Bewick A.J."/>
            <person name="Behringer M."/>
            <person name="Debat H.J."/>
            <person name="Wong I."/>
            <person name="Day J.C."/>
            <person name="Suvorov A."/>
            <person name="Silva C.J."/>
            <person name="Stanger-Hall K.F."/>
            <person name="Hall D.W."/>
            <person name="Schmitz R.J."/>
            <person name="Nelson D.R."/>
            <person name="Lewis S.M."/>
            <person name="Shigenobu S."/>
            <person name="Bybee S.M."/>
            <person name="Larracuente A.M."/>
            <person name="Oba Y."/>
            <person name="Weng J.K."/>
        </authorList>
    </citation>
    <scope>NUCLEOTIDE SEQUENCE [LARGE SCALE GENOMIC DNA]</scope>
    <source>
        <strain evidence="2">1611_PpyrPB1</strain>
        <tissue evidence="2">Whole body</tissue>
    </source>
</reference>
<organism evidence="2 3">
    <name type="scientific">Photinus pyralis</name>
    <name type="common">Common eastern firefly</name>
    <name type="synonym">Lampyris pyralis</name>
    <dbReference type="NCBI Taxonomy" id="7054"/>
    <lineage>
        <taxon>Eukaryota</taxon>
        <taxon>Metazoa</taxon>
        <taxon>Ecdysozoa</taxon>
        <taxon>Arthropoda</taxon>
        <taxon>Hexapoda</taxon>
        <taxon>Insecta</taxon>
        <taxon>Pterygota</taxon>
        <taxon>Neoptera</taxon>
        <taxon>Endopterygota</taxon>
        <taxon>Coleoptera</taxon>
        <taxon>Polyphaga</taxon>
        <taxon>Elateriformia</taxon>
        <taxon>Elateroidea</taxon>
        <taxon>Lampyridae</taxon>
        <taxon>Lampyrinae</taxon>
        <taxon>Photinus</taxon>
    </lineage>
</organism>
<name>A0A5N4ARY6_PHOPY</name>
<evidence type="ECO:0000313" key="2">
    <source>
        <dbReference type="EMBL" id="KAB0800112.1"/>
    </source>
</evidence>
<keyword evidence="1" id="KW-0812">Transmembrane</keyword>
<gene>
    <name evidence="2" type="ORF">PPYR_07992</name>
</gene>
<evidence type="ECO:0000256" key="1">
    <source>
        <dbReference type="SAM" id="Phobius"/>
    </source>
</evidence>
<dbReference type="AlphaFoldDB" id="A0A5N4ARY6"/>
<keyword evidence="1" id="KW-0472">Membrane</keyword>
<dbReference type="EMBL" id="VVIM01000005">
    <property type="protein sequence ID" value="KAB0800112.1"/>
    <property type="molecule type" value="Genomic_DNA"/>
</dbReference>
<dbReference type="Proteomes" id="UP000327044">
    <property type="component" value="Unassembled WGS sequence"/>
</dbReference>
<proteinExistence type="predicted"/>
<comment type="caution">
    <text evidence="2">The sequence shown here is derived from an EMBL/GenBank/DDBJ whole genome shotgun (WGS) entry which is preliminary data.</text>
</comment>
<keyword evidence="3" id="KW-1185">Reference proteome</keyword>
<evidence type="ECO:0000313" key="3">
    <source>
        <dbReference type="Proteomes" id="UP000327044"/>
    </source>
</evidence>
<feature type="transmembrane region" description="Helical" evidence="1">
    <location>
        <begin position="12"/>
        <end position="37"/>
    </location>
</feature>
<feature type="transmembrane region" description="Helical" evidence="1">
    <location>
        <begin position="113"/>
        <end position="137"/>
    </location>
</feature>
<dbReference type="InParanoid" id="A0A5N4ARY6"/>
<feature type="transmembrane region" description="Helical" evidence="1">
    <location>
        <begin position="83"/>
        <end position="107"/>
    </location>
</feature>
<evidence type="ECO:0008006" key="4">
    <source>
        <dbReference type="Google" id="ProtNLM"/>
    </source>
</evidence>
<sequence length="155" mass="17999">MFLNKCCCCCSLKYGVYTWGIITLLFRFIIAFAAHFSPALTYYDKWPELLAALFGSVFGWEIIASLFLIVALKGIVEKRHMLFYPYIVVLILEIGLILLLSVVLSISSTTWHIIEFFCILIINMFTLIWFISLYRLIKRDHKSKVQMEDVSPKNV</sequence>
<keyword evidence="1" id="KW-1133">Transmembrane helix</keyword>
<accession>A0A5N4ARY6</accession>
<protein>
    <recommendedName>
        <fullName evidence="4">MARVEL domain-containing protein</fullName>
    </recommendedName>
</protein>